<dbReference type="AlphaFoldDB" id="A0AAE0I1W8"/>
<gene>
    <name evidence="3" type="ORF">B0H66DRAFT_626355</name>
</gene>
<dbReference type="InterPro" id="IPR036291">
    <property type="entry name" value="NAD(P)-bd_dom_sf"/>
</dbReference>
<comment type="caution">
    <text evidence="3">The sequence shown here is derived from an EMBL/GenBank/DDBJ whole genome shotgun (WGS) entry which is preliminary data.</text>
</comment>
<reference evidence="3" key="2">
    <citation type="submission" date="2023-06" db="EMBL/GenBank/DDBJ databases">
        <authorList>
            <consortium name="Lawrence Berkeley National Laboratory"/>
            <person name="Haridas S."/>
            <person name="Hensen N."/>
            <person name="Bonometti L."/>
            <person name="Westerberg I."/>
            <person name="Brannstrom I.O."/>
            <person name="Guillou S."/>
            <person name="Cros-Aarteil S."/>
            <person name="Calhoun S."/>
            <person name="Kuo A."/>
            <person name="Mondo S."/>
            <person name="Pangilinan J."/>
            <person name="Riley R."/>
            <person name="Labutti K."/>
            <person name="Andreopoulos B."/>
            <person name="Lipzen A."/>
            <person name="Chen C."/>
            <person name="Yanf M."/>
            <person name="Daum C."/>
            <person name="Ng V."/>
            <person name="Clum A."/>
            <person name="Steindorff A."/>
            <person name="Ohm R."/>
            <person name="Martin F."/>
            <person name="Silar P."/>
            <person name="Natvig D."/>
            <person name="Lalanne C."/>
            <person name="Gautier V."/>
            <person name="Ament-Velasquez S.L."/>
            <person name="Kruys A."/>
            <person name="Hutchinson M.I."/>
            <person name="Powell A.J."/>
            <person name="Barry K."/>
            <person name="Miller A.N."/>
            <person name="Grigoriev I.V."/>
            <person name="Debuchy R."/>
            <person name="Gladieux P."/>
            <person name="Thoren M.H."/>
            <person name="Johannesson H."/>
        </authorList>
    </citation>
    <scope>NUCLEOTIDE SEQUENCE</scope>
    <source>
        <strain evidence="3">CBS 118394</strain>
    </source>
</reference>
<dbReference type="Proteomes" id="UP001283341">
    <property type="component" value="Unassembled WGS sequence"/>
</dbReference>
<protein>
    <recommendedName>
        <fullName evidence="5">Short-chain dehydrogenase</fullName>
    </recommendedName>
</protein>
<sequence length="168" mass="18352">AIASSPELSSYYGLYTVWDATSASTLTSVLPARGAASSHQYDILSLDLTKRDNIRQVTERINAQMSARQIPPIRALILNAGLQDFGKQSWTDDGVDVSFAANYLSHSLLTLLLLESMDKEAVPMASEINATSGAYVEEKYKTLVDGEANFEAIDKGTWSSAEEDHGFR</sequence>
<dbReference type="PANTHER" id="PTHR24320:SF152">
    <property type="entry name" value="SHORT-CHAIN DEHYDROGENASE_REDUCTASE FAMILY PROTEIN"/>
    <property type="match status" value="1"/>
</dbReference>
<proteinExistence type="inferred from homology"/>
<dbReference type="GO" id="GO:0016491">
    <property type="term" value="F:oxidoreductase activity"/>
    <property type="evidence" value="ECO:0007669"/>
    <property type="project" value="UniProtKB-KW"/>
</dbReference>
<reference evidence="3" key="1">
    <citation type="journal article" date="2023" name="Mol. Phylogenet. Evol.">
        <title>Genome-scale phylogeny and comparative genomics of the fungal order Sordariales.</title>
        <authorList>
            <person name="Hensen N."/>
            <person name="Bonometti L."/>
            <person name="Westerberg I."/>
            <person name="Brannstrom I.O."/>
            <person name="Guillou S."/>
            <person name="Cros-Aarteil S."/>
            <person name="Calhoun S."/>
            <person name="Haridas S."/>
            <person name="Kuo A."/>
            <person name="Mondo S."/>
            <person name="Pangilinan J."/>
            <person name="Riley R."/>
            <person name="LaButti K."/>
            <person name="Andreopoulos B."/>
            <person name="Lipzen A."/>
            <person name="Chen C."/>
            <person name="Yan M."/>
            <person name="Daum C."/>
            <person name="Ng V."/>
            <person name="Clum A."/>
            <person name="Steindorff A."/>
            <person name="Ohm R.A."/>
            <person name="Martin F."/>
            <person name="Silar P."/>
            <person name="Natvig D.O."/>
            <person name="Lalanne C."/>
            <person name="Gautier V."/>
            <person name="Ament-Velasquez S.L."/>
            <person name="Kruys A."/>
            <person name="Hutchinson M.I."/>
            <person name="Powell A.J."/>
            <person name="Barry K."/>
            <person name="Miller A.N."/>
            <person name="Grigoriev I.V."/>
            <person name="Debuchy R."/>
            <person name="Gladieux P."/>
            <person name="Hiltunen Thoren M."/>
            <person name="Johannesson H."/>
        </authorList>
    </citation>
    <scope>NUCLEOTIDE SEQUENCE</scope>
    <source>
        <strain evidence="3">CBS 118394</strain>
    </source>
</reference>
<organism evidence="3 4">
    <name type="scientific">Apodospora peruviana</name>
    <dbReference type="NCBI Taxonomy" id="516989"/>
    <lineage>
        <taxon>Eukaryota</taxon>
        <taxon>Fungi</taxon>
        <taxon>Dikarya</taxon>
        <taxon>Ascomycota</taxon>
        <taxon>Pezizomycotina</taxon>
        <taxon>Sordariomycetes</taxon>
        <taxon>Sordariomycetidae</taxon>
        <taxon>Sordariales</taxon>
        <taxon>Lasiosphaeriaceae</taxon>
        <taxon>Apodospora</taxon>
    </lineage>
</organism>
<dbReference type="InterPro" id="IPR002347">
    <property type="entry name" value="SDR_fam"/>
</dbReference>
<evidence type="ECO:0008006" key="5">
    <source>
        <dbReference type="Google" id="ProtNLM"/>
    </source>
</evidence>
<evidence type="ECO:0000313" key="3">
    <source>
        <dbReference type="EMBL" id="KAK3316825.1"/>
    </source>
</evidence>
<dbReference type="Gene3D" id="3.40.50.720">
    <property type="entry name" value="NAD(P)-binding Rossmann-like Domain"/>
    <property type="match status" value="1"/>
</dbReference>
<evidence type="ECO:0000256" key="2">
    <source>
        <dbReference type="ARBA" id="ARBA00023002"/>
    </source>
</evidence>
<evidence type="ECO:0000256" key="1">
    <source>
        <dbReference type="ARBA" id="ARBA00006484"/>
    </source>
</evidence>
<keyword evidence="2" id="KW-0560">Oxidoreductase</keyword>
<dbReference type="EMBL" id="JAUEDM010000005">
    <property type="protein sequence ID" value="KAK3316825.1"/>
    <property type="molecule type" value="Genomic_DNA"/>
</dbReference>
<evidence type="ECO:0000313" key="4">
    <source>
        <dbReference type="Proteomes" id="UP001283341"/>
    </source>
</evidence>
<dbReference type="Pfam" id="PF00106">
    <property type="entry name" value="adh_short"/>
    <property type="match status" value="1"/>
</dbReference>
<comment type="similarity">
    <text evidence="1">Belongs to the short-chain dehydrogenases/reductases (SDR) family.</text>
</comment>
<dbReference type="SUPFAM" id="SSF51735">
    <property type="entry name" value="NAD(P)-binding Rossmann-fold domains"/>
    <property type="match status" value="1"/>
</dbReference>
<accession>A0AAE0I1W8</accession>
<dbReference type="PANTHER" id="PTHR24320">
    <property type="entry name" value="RETINOL DEHYDROGENASE"/>
    <property type="match status" value="1"/>
</dbReference>
<feature type="non-terminal residue" evidence="3">
    <location>
        <position position="168"/>
    </location>
</feature>
<keyword evidence="4" id="KW-1185">Reference proteome</keyword>
<name>A0AAE0I1W8_9PEZI</name>